<proteinExistence type="predicted"/>
<protein>
    <submittedName>
        <fullName evidence="1">Uncharacterized protein</fullName>
    </submittedName>
</protein>
<keyword evidence="2" id="KW-1185">Reference proteome</keyword>
<reference evidence="1" key="1">
    <citation type="submission" date="2021-02" db="EMBL/GenBank/DDBJ databases">
        <authorList>
            <consortium name="DOE Joint Genome Institute"/>
            <person name="Ahrendt S."/>
            <person name="Looney B.P."/>
            <person name="Miyauchi S."/>
            <person name="Morin E."/>
            <person name="Drula E."/>
            <person name="Courty P.E."/>
            <person name="Chicoki N."/>
            <person name="Fauchery L."/>
            <person name="Kohler A."/>
            <person name="Kuo A."/>
            <person name="Labutti K."/>
            <person name="Pangilinan J."/>
            <person name="Lipzen A."/>
            <person name="Riley R."/>
            <person name="Andreopoulos W."/>
            <person name="He G."/>
            <person name="Johnson J."/>
            <person name="Barry K.W."/>
            <person name="Grigoriev I.V."/>
            <person name="Nagy L."/>
            <person name="Hibbett D."/>
            <person name="Henrissat B."/>
            <person name="Matheny P.B."/>
            <person name="Labbe J."/>
            <person name="Martin F."/>
        </authorList>
    </citation>
    <scope>NUCLEOTIDE SEQUENCE</scope>
    <source>
        <strain evidence="1">FP105234-sp</strain>
    </source>
</reference>
<dbReference type="EMBL" id="MU275858">
    <property type="protein sequence ID" value="KAI0050748.1"/>
    <property type="molecule type" value="Genomic_DNA"/>
</dbReference>
<organism evidence="1 2">
    <name type="scientific">Auriscalpium vulgare</name>
    <dbReference type="NCBI Taxonomy" id="40419"/>
    <lineage>
        <taxon>Eukaryota</taxon>
        <taxon>Fungi</taxon>
        <taxon>Dikarya</taxon>
        <taxon>Basidiomycota</taxon>
        <taxon>Agaricomycotina</taxon>
        <taxon>Agaricomycetes</taxon>
        <taxon>Russulales</taxon>
        <taxon>Auriscalpiaceae</taxon>
        <taxon>Auriscalpium</taxon>
    </lineage>
</organism>
<accession>A0ACB8S3T1</accession>
<evidence type="ECO:0000313" key="2">
    <source>
        <dbReference type="Proteomes" id="UP000814033"/>
    </source>
</evidence>
<name>A0ACB8S3T1_9AGAM</name>
<dbReference type="Proteomes" id="UP000814033">
    <property type="component" value="Unassembled WGS sequence"/>
</dbReference>
<comment type="caution">
    <text evidence="1">The sequence shown here is derived from an EMBL/GenBank/DDBJ whole genome shotgun (WGS) entry which is preliminary data.</text>
</comment>
<evidence type="ECO:0000313" key="1">
    <source>
        <dbReference type="EMBL" id="KAI0050748.1"/>
    </source>
</evidence>
<reference evidence="1" key="2">
    <citation type="journal article" date="2022" name="New Phytol.">
        <title>Evolutionary transition to the ectomycorrhizal habit in the genomes of a hyperdiverse lineage of mushroom-forming fungi.</title>
        <authorList>
            <person name="Looney B."/>
            <person name="Miyauchi S."/>
            <person name="Morin E."/>
            <person name="Drula E."/>
            <person name="Courty P.E."/>
            <person name="Kohler A."/>
            <person name="Kuo A."/>
            <person name="LaButti K."/>
            <person name="Pangilinan J."/>
            <person name="Lipzen A."/>
            <person name="Riley R."/>
            <person name="Andreopoulos W."/>
            <person name="He G."/>
            <person name="Johnson J."/>
            <person name="Nolan M."/>
            <person name="Tritt A."/>
            <person name="Barry K.W."/>
            <person name="Grigoriev I.V."/>
            <person name="Nagy L.G."/>
            <person name="Hibbett D."/>
            <person name="Henrissat B."/>
            <person name="Matheny P.B."/>
            <person name="Labbe J."/>
            <person name="Martin F.M."/>
        </authorList>
    </citation>
    <scope>NUCLEOTIDE SEQUENCE</scope>
    <source>
        <strain evidence="1">FP105234-sp</strain>
    </source>
</reference>
<gene>
    <name evidence="1" type="ORF">FA95DRAFT_1570336</name>
</gene>
<sequence>MSHHDNGPVSGSYDQSLLASVPDPTRAEKQEGYNVDLLEKGQQRPASPPPGAAKPLLPSSHSQDRIHGVDAGAHTHTKPKTPWYRTRYGLLGLAVAALVVIGAAVGGAVGGTRHHHSSSSSSGASEGQGGGGASTTAGQGVAGGGPASTSTPGNGVEIAVPTPTAGIAVQGVA</sequence>